<dbReference type="RefSeq" id="WP_068900271.1">
    <property type="nucleotide sequence ID" value="NZ_JBHUIF010000015.1"/>
</dbReference>
<comment type="caution">
    <text evidence="2">The sequence shown here is derived from an EMBL/GenBank/DDBJ whole genome shotgun (WGS) entry which is preliminary data.</text>
</comment>
<evidence type="ECO:0000313" key="3">
    <source>
        <dbReference type="Proteomes" id="UP000094936"/>
    </source>
</evidence>
<feature type="region of interest" description="Disordered" evidence="1">
    <location>
        <begin position="131"/>
        <end position="151"/>
    </location>
</feature>
<reference evidence="2 3" key="1">
    <citation type="submission" date="2016-05" db="EMBL/GenBank/DDBJ databases">
        <title>Genomic Taxonomy of the Vibrionaceae.</title>
        <authorList>
            <person name="Gomez-Gil B."/>
            <person name="Enciso-Ibarra J."/>
        </authorList>
    </citation>
    <scope>NUCLEOTIDE SEQUENCE [LARGE SCALE GENOMIC DNA]</scope>
    <source>
        <strain evidence="2 3">CAIM 1920</strain>
    </source>
</reference>
<organism evidence="2 3">
    <name type="scientific">Veronia pacifica</name>
    <dbReference type="NCBI Taxonomy" id="1080227"/>
    <lineage>
        <taxon>Bacteria</taxon>
        <taxon>Pseudomonadati</taxon>
        <taxon>Pseudomonadota</taxon>
        <taxon>Gammaproteobacteria</taxon>
        <taxon>Vibrionales</taxon>
        <taxon>Vibrionaceae</taxon>
        <taxon>Veronia</taxon>
    </lineage>
</organism>
<dbReference type="AlphaFoldDB" id="A0A1C3EMT3"/>
<evidence type="ECO:0000256" key="1">
    <source>
        <dbReference type="SAM" id="MobiDB-lite"/>
    </source>
</evidence>
<dbReference type="Pfam" id="PF20196">
    <property type="entry name" value="DUF6559"/>
    <property type="match status" value="1"/>
</dbReference>
<name>A0A1C3EMT3_9GAMM</name>
<dbReference type="EMBL" id="LYBM01000007">
    <property type="protein sequence ID" value="ODA34541.1"/>
    <property type="molecule type" value="Genomic_DNA"/>
</dbReference>
<protein>
    <submittedName>
        <fullName evidence="2">Uncharacterized protein</fullName>
    </submittedName>
</protein>
<dbReference type="InterPro" id="IPR046689">
    <property type="entry name" value="DUF6559"/>
</dbReference>
<sequence length="151" mass="16521">MFQRFFKNRKIKKYAKDLPYDLKRYYGSQQYYSKKQVDGSAQRRRIKNDTASESVYLYAMFCSPDDFNAIHHDSLDEGYDYHSLRSEIADILFTGHSDFTFTSLLMASSDSSPGFNDKSYSGGNNDGYGGDIGGFGGGSDGGGGGGGGGGE</sequence>
<gene>
    <name evidence="2" type="ORF">A8L45_06110</name>
</gene>
<evidence type="ECO:0000313" key="2">
    <source>
        <dbReference type="EMBL" id="ODA34541.1"/>
    </source>
</evidence>
<accession>A0A1C3EMT3</accession>
<proteinExistence type="predicted"/>
<keyword evidence="3" id="KW-1185">Reference proteome</keyword>
<dbReference type="Proteomes" id="UP000094936">
    <property type="component" value="Unassembled WGS sequence"/>
</dbReference>